<dbReference type="InterPro" id="IPR001119">
    <property type="entry name" value="SLH_dom"/>
</dbReference>
<keyword evidence="5" id="KW-1185">Reference proteome</keyword>
<feature type="chain" id="PRO_5004680585" description="SLH domain-containing protein" evidence="2">
    <location>
        <begin position="29"/>
        <end position="355"/>
    </location>
</feature>
<reference evidence="4 5" key="1">
    <citation type="journal article" date="2013" name="Genome Announc.">
        <title>Genome Sequence of the Extreme Obligate Alkaliphile Bacillus marmarensis Strain DSM 21297.</title>
        <authorList>
            <person name="Wernick D.G."/>
            <person name="Choi K.Y."/>
            <person name="Tat C.A."/>
            <person name="Lafontaine Rivera J.G."/>
            <person name="Liao J.C."/>
        </authorList>
    </citation>
    <scope>NUCLEOTIDE SEQUENCE [LARGE SCALE GENOMIC DNA]</scope>
    <source>
        <strain evidence="4 5">DSM 21297</strain>
    </source>
</reference>
<feature type="signal peptide" evidence="2">
    <location>
        <begin position="1"/>
        <end position="28"/>
    </location>
</feature>
<dbReference type="Pfam" id="PF00395">
    <property type="entry name" value="SLH"/>
    <property type="match status" value="3"/>
</dbReference>
<evidence type="ECO:0000313" key="4">
    <source>
        <dbReference type="EMBL" id="ERN52011.1"/>
    </source>
</evidence>
<evidence type="ECO:0000313" key="5">
    <source>
        <dbReference type="Proteomes" id="UP000017170"/>
    </source>
</evidence>
<protein>
    <recommendedName>
        <fullName evidence="3">SLH domain-containing protein</fullName>
    </recommendedName>
</protein>
<dbReference type="PANTHER" id="PTHR43308:SF5">
    <property type="entry name" value="S-LAYER PROTEIN _ PEPTIDOGLYCAN ENDO-BETA-N-ACETYLGLUCOSAMINIDASE"/>
    <property type="match status" value="1"/>
</dbReference>
<evidence type="ECO:0000256" key="1">
    <source>
        <dbReference type="ARBA" id="ARBA00022729"/>
    </source>
</evidence>
<dbReference type="AlphaFoldDB" id="U6SN09"/>
<dbReference type="PANTHER" id="PTHR43308">
    <property type="entry name" value="OUTER MEMBRANE PROTEIN ALPHA-RELATED"/>
    <property type="match status" value="1"/>
</dbReference>
<sequence>MKELKKVYMLLLAVLLAFTAIMPMSASAQTRDFDSYFLFDVWDHWGAEQLDDLVNADIFGGYKTSQGDYEFRPNRTITRAEFAAIIVRSLQLTRKSASTSYPFTDVPANHALRNEIAIASDHGIIAGLGGGKFGPNQNVTREQIASMIVRAFSDTISFTGGTAKNFTDVPAGHWAAADIKKASSIGLVSGVSQTTFGMGRAATRGEAGVLLHRALNRETKNLTSANTLLSLANSYQTSLFSLDNATKAQLTNHINTYYTGFQKAFATEIYEYGYLADMNITGQLTFSVKSNHTRFAQVKGTGATMTFEYYDPDKRRNVVETVDYEPTFYMKKIGSSWKIYYVEDFSFDFEEEYLY</sequence>
<evidence type="ECO:0000256" key="2">
    <source>
        <dbReference type="SAM" id="SignalP"/>
    </source>
</evidence>
<dbReference type="InterPro" id="IPR051465">
    <property type="entry name" value="Cell_Envelope_Struct_Comp"/>
</dbReference>
<gene>
    <name evidence="4" type="ORF">A33I_18130</name>
</gene>
<feature type="domain" description="SLH" evidence="3">
    <location>
        <begin position="99"/>
        <end position="162"/>
    </location>
</feature>
<dbReference type="Proteomes" id="UP000017170">
    <property type="component" value="Unassembled WGS sequence"/>
</dbReference>
<evidence type="ECO:0000259" key="3">
    <source>
        <dbReference type="PROSITE" id="PS51272"/>
    </source>
</evidence>
<feature type="domain" description="SLH" evidence="3">
    <location>
        <begin position="163"/>
        <end position="225"/>
    </location>
</feature>
<name>U6SN09_9BACI</name>
<organism evidence="4 5">
    <name type="scientific">Alkalihalophilus marmarensis DSM 21297</name>
    <dbReference type="NCBI Taxonomy" id="1188261"/>
    <lineage>
        <taxon>Bacteria</taxon>
        <taxon>Bacillati</taxon>
        <taxon>Bacillota</taxon>
        <taxon>Bacilli</taxon>
        <taxon>Bacillales</taxon>
        <taxon>Bacillaceae</taxon>
        <taxon>Alkalihalophilus</taxon>
    </lineage>
</organism>
<feature type="domain" description="SLH" evidence="3">
    <location>
        <begin position="33"/>
        <end position="98"/>
    </location>
</feature>
<dbReference type="EMBL" id="ATAE01000041">
    <property type="protein sequence ID" value="ERN52011.1"/>
    <property type="molecule type" value="Genomic_DNA"/>
</dbReference>
<dbReference type="PROSITE" id="PS51272">
    <property type="entry name" value="SLH"/>
    <property type="match status" value="3"/>
</dbReference>
<proteinExistence type="predicted"/>
<keyword evidence="1 2" id="KW-0732">Signal</keyword>
<accession>U6SN09</accession>
<comment type="caution">
    <text evidence="4">The sequence shown here is derived from an EMBL/GenBank/DDBJ whole genome shotgun (WGS) entry which is preliminary data.</text>
</comment>
<dbReference type="PATRIC" id="fig|1188261.3.peg.3120"/>